<dbReference type="InterPro" id="IPR010419">
    <property type="entry name" value="CO_DH_gsu"/>
</dbReference>
<evidence type="ECO:0000313" key="2">
    <source>
        <dbReference type="EMBL" id="SDH23220.1"/>
    </source>
</evidence>
<reference evidence="2 3" key="1">
    <citation type="submission" date="2016-10" db="EMBL/GenBank/DDBJ databases">
        <authorList>
            <person name="de Groot N.N."/>
        </authorList>
    </citation>
    <scope>NUCLEOTIDE SEQUENCE [LARGE SCALE GENOMIC DNA]</scope>
    <source>
        <strain evidence="2 3">LMG 2247</strain>
    </source>
</reference>
<sequence>MKVALDKVFPLDATAESAWQLLQDIETVAGCMPGAKITERIDETHYKGTITVRLGPATMAFKGEIEVLNLDPAVRSLHMVGKGSDTTGTSAASMDLTAAVRATGATCELAGKSEVTMSGKAAALGGRLMGPVADQMLKQFVANFAVRLQALQARQAEAAGDGVAAAGVTGTATTATTASASSAAAATTTATPEPAAPPAELNGLAMAWAILRDWLHGLFSHKTV</sequence>
<name>A0A1G8ASF1_9BURK</name>
<dbReference type="AlphaFoldDB" id="A0A1G8ASF1"/>
<dbReference type="OrthoDB" id="9808623at2"/>
<organism evidence="2 3">
    <name type="scientific">Paraburkholderia phenazinium</name>
    <dbReference type="NCBI Taxonomy" id="60549"/>
    <lineage>
        <taxon>Bacteria</taxon>
        <taxon>Pseudomonadati</taxon>
        <taxon>Pseudomonadota</taxon>
        <taxon>Betaproteobacteria</taxon>
        <taxon>Burkholderiales</taxon>
        <taxon>Burkholderiaceae</taxon>
        <taxon>Paraburkholderia</taxon>
    </lineage>
</organism>
<proteinExistence type="predicted"/>
<feature type="region of interest" description="Disordered" evidence="1">
    <location>
        <begin position="177"/>
        <end position="198"/>
    </location>
</feature>
<dbReference type="PANTHER" id="PTHR38588">
    <property type="entry name" value="BLL0334 PROTEIN"/>
    <property type="match status" value="1"/>
</dbReference>
<dbReference type="CDD" id="cd07823">
    <property type="entry name" value="SRPBCC_5"/>
    <property type="match status" value="1"/>
</dbReference>
<feature type="compositionally biased region" description="Low complexity" evidence="1">
    <location>
        <begin position="177"/>
        <end position="193"/>
    </location>
</feature>
<dbReference type="Pfam" id="PF06240">
    <property type="entry name" value="COXG"/>
    <property type="match status" value="1"/>
</dbReference>
<evidence type="ECO:0000313" key="3">
    <source>
        <dbReference type="Proteomes" id="UP000199706"/>
    </source>
</evidence>
<dbReference type="InterPro" id="IPR023393">
    <property type="entry name" value="START-like_dom_sf"/>
</dbReference>
<gene>
    <name evidence="2" type="ORF">SAMN05216466_10852</name>
</gene>
<evidence type="ECO:0000256" key="1">
    <source>
        <dbReference type="SAM" id="MobiDB-lite"/>
    </source>
</evidence>
<dbReference type="PANTHER" id="PTHR38588:SF1">
    <property type="entry name" value="BLL0334 PROTEIN"/>
    <property type="match status" value="1"/>
</dbReference>
<dbReference type="Gene3D" id="3.30.530.20">
    <property type="match status" value="1"/>
</dbReference>
<protein>
    <recommendedName>
        <fullName evidence="4">Carbon monoxide dehydrogenase subunit G</fullName>
    </recommendedName>
</protein>
<dbReference type="RefSeq" id="WP_090686047.1">
    <property type="nucleotide sequence ID" value="NZ_CADERL010000011.1"/>
</dbReference>
<dbReference type="SUPFAM" id="SSF55961">
    <property type="entry name" value="Bet v1-like"/>
    <property type="match status" value="1"/>
</dbReference>
<dbReference type="EMBL" id="FNCJ01000008">
    <property type="protein sequence ID" value="SDH23220.1"/>
    <property type="molecule type" value="Genomic_DNA"/>
</dbReference>
<accession>A0A1G8ASF1</accession>
<dbReference type="Proteomes" id="UP000199706">
    <property type="component" value="Unassembled WGS sequence"/>
</dbReference>
<evidence type="ECO:0008006" key="4">
    <source>
        <dbReference type="Google" id="ProtNLM"/>
    </source>
</evidence>